<evidence type="ECO:0000256" key="2">
    <source>
        <dbReference type="ARBA" id="ARBA00022723"/>
    </source>
</evidence>
<keyword evidence="3" id="KW-0408">Iron</keyword>
<keyword evidence="1" id="KW-0949">S-adenosyl-L-methionine</keyword>
<dbReference type="SFLD" id="SFLDS00029">
    <property type="entry name" value="Radical_SAM"/>
    <property type="match status" value="1"/>
</dbReference>
<dbReference type="GO" id="GO:0003824">
    <property type="term" value="F:catalytic activity"/>
    <property type="evidence" value="ECO:0007669"/>
    <property type="project" value="InterPro"/>
</dbReference>
<dbReference type="InterPro" id="IPR007197">
    <property type="entry name" value="rSAM"/>
</dbReference>
<name>A0A1I5X7A9_9FIRM</name>
<organism evidence="6 7">
    <name type="scientific">Butyrivibrio proteoclasticus</name>
    <dbReference type="NCBI Taxonomy" id="43305"/>
    <lineage>
        <taxon>Bacteria</taxon>
        <taxon>Bacillati</taxon>
        <taxon>Bacillota</taxon>
        <taxon>Clostridia</taxon>
        <taxon>Lachnospirales</taxon>
        <taxon>Lachnospiraceae</taxon>
        <taxon>Butyrivibrio</taxon>
    </lineage>
</organism>
<dbReference type="EMBL" id="FOXO01000029">
    <property type="protein sequence ID" value="SFQ27875.1"/>
    <property type="molecule type" value="Genomic_DNA"/>
</dbReference>
<dbReference type="InterPro" id="IPR058240">
    <property type="entry name" value="rSAM_sf"/>
</dbReference>
<keyword evidence="7" id="KW-1185">Reference proteome</keyword>
<dbReference type="AlphaFoldDB" id="A0A1I5X7A9"/>
<dbReference type="RefSeq" id="WP_074890755.1">
    <property type="nucleotide sequence ID" value="NZ_FOXO01000029.1"/>
</dbReference>
<evidence type="ECO:0000256" key="4">
    <source>
        <dbReference type="ARBA" id="ARBA00023014"/>
    </source>
</evidence>
<dbReference type="PANTHER" id="PTHR11228">
    <property type="entry name" value="RADICAL SAM DOMAIN PROTEIN"/>
    <property type="match status" value="1"/>
</dbReference>
<protein>
    <submittedName>
        <fullName evidence="6">4Fe-4S single cluster domain-containing protein</fullName>
    </submittedName>
</protein>
<sequence length="290" mass="33838">MGRFKNKIKVYIPDRIWQVMRIIFNPKKPKKKLRVEIHVADHCNLNCRGCDNFSCLAKPNYLDLNDYRKDLERLRELFGDDVEWITMMGGEPLLNKDITVYCSIAREIFPKALVRIITNGTLLLKQENAFWESLKKDRILLFVTKYPISFDYDAAKAYAEKMGVGFEYAFESGDVLKTMYMTPIDLEGRQNPKISYQLCGKGNKCITLKHGKMYTCETIPNFFTFNNFFGTDIKVTDDDCIDIYECDDPKKIMKKMASYAPACRYCDNIHYSSGIEWGLTEKKITEWVKK</sequence>
<dbReference type="GO" id="GO:0046872">
    <property type="term" value="F:metal ion binding"/>
    <property type="evidence" value="ECO:0007669"/>
    <property type="project" value="UniProtKB-KW"/>
</dbReference>
<dbReference type="CDD" id="cd01335">
    <property type="entry name" value="Radical_SAM"/>
    <property type="match status" value="1"/>
</dbReference>
<dbReference type="InterPro" id="IPR013785">
    <property type="entry name" value="Aldolase_TIM"/>
</dbReference>
<dbReference type="Proteomes" id="UP000182624">
    <property type="component" value="Unassembled WGS sequence"/>
</dbReference>
<keyword evidence="2" id="KW-0479">Metal-binding</keyword>
<evidence type="ECO:0000259" key="5">
    <source>
        <dbReference type="Pfam" id="PF04055"/>
    </source>
</evidence>
<dbReference type="GO" id="GO:0051536">
    <property type="term" value="F:iron-sulfur cluster binding"/>
    <property type="evidence" value="ECO:0007669"/>
    <property type="project" value="UniProtKB-KW"/>
</dbReference>
<accession>A0A1I5X7A9</accession>
<dbReference type="OrthoDB" id="9792276at2"/>
<dbReference type="Pfam" id="PF04055">
    <property type="entry name" value="Radical_SAM"/>
    <property type="match status" value="1"/>
</dbReference>
<evidence type="ECO:0000313" key="6">
    <source>
        <dbReference type="EMBL" id="SFQ27875.1"/>
    </source>
</evidence>
<dbReference type="Gene3D" id="3.20.20.70">
    <property type="entry name" value="Aldolase class I"/>
    <property type="match status" value="1"/>
</dbReference>
<dbReference type="PANTHER" id="PTHR11228:SF7">
    <property type="entry name" value="PQQA PEPTIDE CYCLASE"/>
    <property type="match status" value="1"/>
</dbReference>
<proteinExistence type="predicted"/>
<evidence type="ECO:0000256" key="1">
    <source>
        <dbReference type="ARBA" id="ARBA00022691"/>
    </source>
</evidence>
<evidence type="ECO:0000313" key="7">
    <source>
        <dbReference type="Proteomes" id="UP000182624"/>
    </source>
</evidence>
<reference evidence="7" key="1">
    <citation type="submission" date="2016-10" db="EMBL/GenBank/DDBJ databases">
        <authorList>
            <person name="Varghese N."/>
            <person name="Submissions S."/>
        </authorList>
    </citation>
    <scope>NUCLEOTIDE SEQUENCE [LARGE SCALE GENOMIC DNA]</scope>
    <source>
        <strain evidence="7">P18</strain>
    </source>
</reference>
<dbReference type="SUPFAM" id="SSF102114">
    <property type="entry name" value="Radical SAM enzymes"/>
    <property type="match status" value="1"/>
</dbReference>
<evidence type="ECO:0000256" key="3">
    <source>
        <dbReference type="ARBA" id="ARBA00023004"/>
    </source>
</evidence>
<gene>
    <name evidence="6" type="ORF">SAMN04487928_1294</name>
</gene>
<feature type="domain" description="Radical SAM core" evidence="5">
    <location>
        <begin position="40"/>
        <end position="128"/>
    </location>
</feature>
<keyword evidence="4" id="KW-0411">Iron-sulfur</keyword>
<dbReference type="InterPro" id="IPR050377">
    <property type="entry name" value="Radical_SAM_PqqE_MftC-like"/>
</dbReference>